<dbReference type="GO" id="GO:0005524">
    <property type="term" value="F:ATP binding"/>
    <property type="evidence" value="ECO:0007669"/>
    <property type="project" value="UniProtKB-KW"/>
</dbReference>
<feature type="domain" description="ABC transporter" evidence="6">
    <location>
        <begin position="7"/>
        <end position="241"/>
    </location>
</feature>
<evidence type="ECO:0000313" key="7">
    <source>
        <dbReference type="EMBL" id="GLS15548.1"/>
    </source>
</evidence>
<evidence type="ECO:0000256" key="5">
    <source>
        <dbReference type="SAM" id="MobiDB-lite"/>
    </source>
</evidence>
<keyword evidence="1" id="KW-1003">Cell membrane</keyword>
<evidence type="ECO:0000256" key="4">
    <source>
        <dbReference type="ARBA" id="ARBA00022840"/>
    </source>
</evidence>
<dbReference type="PANTHER" id="PTHR19211">
    <property type="entry name" value="ATP-BINDING TRANSPORT PROTEIN-RELATED"/>
    <property type="match status" value="1"/>
</dbReference>
<accession>A0ABQ6C7E3</accession>
<keyword evidence="1" id="KW-0472">Membrane</keyword>
<dbReference type="PROSITE" id="PS50893">
    <property type="entry name" value="ABC_TRANSPORTER_2"/>
    <property type="match status" value="2"/>
</dbReference>
<dbReference type="SMART" id="SM00382">
    <property type="entry name" value="AAA"/>
    <property type="match status" value="2"/>
</dbReference>
<evidence type="ECO:0000256" key="1">
    <source>
        <dbReference type="ARBA" id="ARBA00022475"/>
    </source>
</evidence>
<keyword evidence="2" id="KW-0677">Repeat</keyword>
<protein>
    <submittedName>
        <fullName evidence="7">ABC transporter ATP-binding protein</fullName>
    </submittedName>
</protein>
<dbReference type="InterPro" id="IPR003439">
    <property type="entry name" value="ABC_transporter-like_ATP-bd"/>
</dbReference>
<sequence>MATTHYLALEDVSCVLPDGTLLFAHLTETFDDQRRTGLVGRNGSGKTVLARMLAGLQPPSGGRCVRAGSVHYLAQQISTPAPGATVADLAGVQALLAALQRIEAGSTEPADFDTVGERWHIRQQLQHALEQHGLAHLRADTPASRLSGGEVMRVALIGALLSEADFLILDEPSNHLDQPSRQALIEQLAHWPRGLLVISHDRQLLDTLDRIVELSPLGLRSYGGNHAFYAQAKAHEQQNAVAELDRARLDRRREEQALRAQRERQEKRQARGARAGQQANQAKILLDRQKERSDHATGKLLRQQAATRQALAQRVREAAEQVADEAAIHLHAPPTAGVAQRLVAELDGVELPFVPEALRRISLQVRGRQRIGLTGPNGSGKSTLLKVLAGQIQPLAGRCQVITGAVYLDQSLGHLDPDRAVLEQLQQAQRTLDESALRMRLAQLGLDAQKVALPSRLLSGGERLKAALACALYADPPPPLLLLDEPSNHLDLPSLRALETLLTSYQGAMVVASHDPVFLEALGLTDRLEATGKGWRLGAVG</sequence>
<evidence type="ECO:0000259" key="6">
    <source>
        <dbReference type="PROSITE" id="PS50893"/>
    </source>
</evidence>
<proteinExistence type="predicted"/>
<dbReference type="RefSeq" id="WP_284308415.1">
    <property type="nucleotide sequence ID" value="NZ_BSPB01000028.1"/>
</dbReference>
<feature type="domain" description="ABC transporter" evidence="6">
    <location>
        <begin position="343"/>
        <end position="540"/>
    </location>
</feature>
<dbReference type="EMBL" id="BSPB01000028">
    <property type="protein sequence ID" value="GLS15548.1"/>
    <property type="molecule type" value="Genomic_DNA"/>
</dbReference>
<dbReference type="SUPFAM" id="SSF52540">
    <property type="entry name" value="P-loop containing nucleoside triphosphate hydrolases"/>
    <property type="match status" value="2"/>
</dbReference>
<dbReference type="InterPro" id="IPR003593">
    <property type="entry name" value="AAA+_ATPase"/>
</dbReference>
<comment type="caution">
    <text evidence="7">The sequence shown here is derived from an EMBL/GenBank/DDBJ whole genome shotgun (WGS) entry which is preliminary data.</text>
</comment>
<dbReference type="InterPro" id="IPR027417">
    <property type="entry name" value="P-loop_NTPase"/>
</dbReference>
<feature type="compositionally biased region" description="Basic and acidic residues" evidence="5">
    <location>
        <begin position="254"/>
        <end position="269"/>
    </location>
</feature>
<dbReference type="Proteomes" id="UP001156903">
    <property type="component" value="Unassembled WGS sequence"/>
</dbReference>
<gene>
    <name evidence="7" type="ORF">GCM10007935_29840</name>
</gene>
<evidence type="ECO:0000256" key="2">
    <source>
        <dbReference type="ARBA" id="ARBA00022737"/>
    </source>
</evidence>
<dbReference type="Pfam" id="PF00005">
    <property type="entry name" value="ABC_tran"/>
    <property type="match status" value="2"/>
</dbReference>
<organism evidence="7 8">
    <name type="scientific">Hydrogenophaga electricum</name>
    <dbReference type="NCBI Taxonomy" id="1230953"/>
    <lineage>
        <taxon>Bacteria</taxon>
        <taxon>Pseudomonadati</taxon>
        <taxon>Pseudomonadota</taxon>
        <taxon>Betaproteobacteria</taxon>
        <taxon>Burkholderiales</taxon>
        <taxon>Comamonadaceae</taxon>
        <taxon>Hydrogenophaga</taxon>
    </lineage>
</organism>
<evidence type="ECO:0000313" key="8">
    <source>
        <dbReference type="Proteomes" id="UP001156903"/>
    </source>
</evidence>
<dbReference type="PANTHER" id="PTHR19211:SF6">
    <property type="entry name" value="BLL7188 PROTEIN"/>
    <property type="match status" value="1"/>
</dbReference>
<feature type="region of interest" description="Disordered" evidence="5">
    <location>
        <begin position="254"/>
        <end position="280"/>
    </location>
</feature>
<reference evidence="8" key="1">
    <citation type="journal article" date="2019" name="Int. J. Syst. Evol. Microbiol.">
        <title>The Global Catalogue of Microorganisms (GCM) 10K type strain sequencing project: providing services to taxonomists for standard genome sequencing and annotation.</title>
        <authorList>
            <consortium name="The Broad Institute Genomics Platform"/>
            <consortium name="The Broad Institute Genome Sequencing Center for Infectious Disease"/>
            <person name="Wu L."/>
            <person name="Ma J."/>
        </authorList>
    </citation>
    <scope>NUCLEOTIDE SEQUENCE [LARGE SCALE GENOMIC DNA]</scope>
    <source>
        <strain evidence="8">NBRC 109341</strain>
    </source>
</reference>
<keyword evidence="8" id="KW-1185">Reference proteome</keyword>
<name>A0ABQ6C7E3_9BURK</name>
<dbReference type="Gene3D" id="3.40.50.300">
    <property type="entry name" value="P-loop containing nucleotide triphosphate hydrolases"/>
    <property type="match status" value="2"/>
</dbReference>
<evidence type="ECO:0000256" key="3">
    <source>
        <dbReference type="ARBA" id="ARBA00022741"/>
    </source>
</evidence>
<keyword evidence="3" id="KW-0547">Nucleotide-binding</keyword>
<dbReference type="InterPro" id="IPR050611">
    <property type="entry name" value="ABCF"/>
</dbReference>
<keyword evidence="4 7" id="KW-0067">ATP-binding</keyword>